<dbReference type="PANTHER" id="PTHR11237">
    <property type="entry name" value="COENZYME Q10 BIOSYNTHESIS PROTEIN 7"/>
    <property type="match status" value="1"/>
</dbReference>
<evidence type="ECO:0000256" key="1">
    <source>
        <dbReference type="ARBA" id="ARBA00004749"/>
    </source>
</evidence>
<keyword evidence="11" id="KW-1185">Reference proteome</keyword>
<feature type="binding site" evidence="9">
    <location>
        <position position="186"/>
    </location>
    <ligand>
        <name>Fe cation</name>
        <dbReference type="ChEBI" id="CHEBI:24875"/>
        <label>1</label>
    </ligand>
</feature>
<proteinExistence type="inferred from homology"/>
<dbReference type="InterPro" id="IPR012347">
    <property type="entry name" value="Ferritin-like"/>
</dbReference>
<evidence type="ECO:0000256" key="9">
    <source>
        <dbReference type="HAMAP-Rule" id="MF_01658"/>
    </source>
</evidence>
<comment type="similarity">
    <text evidence="9">Belongs to the COQ7 family.</text>
</comment>
<feature type="binding site" evidence="9">
    <location>
        <position position="186"/>
    </location>
    <ligand>
        <name>Fe cation</name>
        <dbReference type="ChEBI" id="CHEBI:24875"/>
        <label>2</label>
    </ligand>
</feature>
<dbReference type="HAMAP" id="MF_01658">
    <property type="entry name" value="COQ7"/>
    <property type="match status" value="1"/>
</dbReference>
<accession>A0ABY4AKG9</accession>
<evidence type="ECO:0000256" key="7">
    <source>
        <dbReference type="ARBA" id="ARBA00023033"/>
    </source>
</evidence>
<feature type="binding site" evidence="9">
    <location>
        <position position="102"/>
    </location>
    <ligand>
        <name>Fe cation</name>
        <dbReference type="ChEBI" id="CHEBI:24875"/>
        <label>2</label>
    </ligand>
</feature>
<dbReference type="InterPro" id="IPR009078">
    <property type="entry name" value="Ferritin-like_SF"/>
</dbReference>
<dbReference type="PANTHER" id="PTHR11237:SF4">
    <property type="entry name" value="5-DEMETHOXYUBIQUINONE HYDROXYLASE, MITOCHONDRIAL"/>
    <property type="match status" value="1"/>
</dbReference>
<name>A0ABY4AKG9_9BURK</name>
<feature type="binding site" evidence="9">
    <location>
        <position position="154"/>
    </location>
    <ligand>
        <name>Fe cation</name>
        <dbReference type="ChEBI" id="CHEBI:24875"/>
        <label>2</label>
    </ligand>
</feature>
<comment type="pathway">
    <text evidence="1 9">Cofactor biosynthesis; ubiquinone biosynthesis.</text>
</comment>
<keyword evidence="4 9" id="KW-0479">Metal-binding</keyword>
<evidence type="ECO:0000256" key="8">
    <source>
        <dbReference type="ARBA" id="ARBA00023136"/>
    </source>
</evidence>
<dbReference type="Pfam" id="PF03232">
    <property type="entry name" value="COQ7"/>
    <property type="match status" value="1"/>
</dbReference>
<dbReference type="Proteomes" id="UP000831607">
    <property type="component" value="Chromosome"/>
</dbReference>
<protein>
    <recommendedName>
        <fullName evidence="9">3-demethoxyubiquinol 3-hydroxylase</fullName>
        <shortName evidence="9">DMQ hydroxylase</shortName>
        <ecNumber evidence="9">1.14.99.60</ecNumber>
    </recommendedName>
    <alternativeName>
        <fullName evidence="9">2-nonaprenyl-3-methyl-6-methoxy-1,4-benzoquinol hydroxylase</fullName>
    </alternativeName>
</protein>
<dbReference type="InterPro" id="IPR011566">
    <property type="entry name" value="Ubq_synth_Coq7"/>
</dbReference>
<keyword evidence="6 9" id="KW-0408">Iron</keyword>
<comment type="catalytic activity">
    <reaction evidence="9">
        <text>a 5-methoxy-2-methyl-3-(all-trans-polyprenyl)benzene-1,4-diol + AH2 + O2 = a 3-demethylubiquinol + A + H2O</text>
        <dbReference type="Rhea" id="RHEA:50908"/>
        <dbReference type="Rhea" id="RHEA-COMP:10859"/>
        <dbReference type="Rhea" id="RHEA-COMP:10914"/>
        <dbReference type="ChEBI" id="CHEBI:13193"/>
        <dbReference type="ChEBI" id="CHEBI:15377"/>
        <dbReference type="ChEBI" id="CHEBI:15379"/>
        <dbReference type="ChEBI" id="CHEBI:17499"/>
        <dbReference type="ChEBI" id="CHEBI:84167"/>
        <dbReference type="ChEBI" id="CHEBI:84422"/>
        <dbReference type="EC" id="1.14.99.60"/>
    </reaction>
</comment>
<comment type="function">
    <text evidence="9">Catalyzes the hydroxylation of 2-nonaprenyl-3-methyl-6-methoxy-1,4-benzoquinol during ubiquinone biosynthesis.</text>
</comment>
<dbReference type="NCBIfam" id="NF033656">
    <property type="entry name" value="DMQ_monoox_COQ7"/>
    <property type="match status" value="1"/>
</dbReference>
<dbReference type="EC" id="1.14.99.60" evidence="9"/>
<keyword evidence="2 9" id="KW-1003">Cell membrane</keyword>
<keyword evidence="7 9" id="KW-0503">Monooxygenase</keyword>
<evidence type="ECO:0000256" key="5">
    <source>
        <dbReference type="ARBA" id="ARBA00023002"/>
    </source>
</evidence>
<dbReference type="EMBL" id="CP063982">
    <property type="protein sequence ID" value="UOD50773.1"/>
    <property type="molecule type" value="Genomic_DNA"/>
</dbReference>
<gene>
    <name evidence="9 10" type="primary">coq7</name>
    <name evidence="10" type="ORF">DHf2319_02260</name>
</gene>
<comment type="cofactor">
    <cofactor evidence="9">
        <name>Fe cation</name>
        <dbReference type="ChEBI" id="CHEBI:24875"/>
    </cofactor>
    <text evidence="9">Binds 2 iron ions per subunit.</text>
</comment>
<dbReference type="SUPFAM" id="SSF47240">
    <property type="entry name" value="Ferritin-like"/>
    <property type="match status" value="1"/>
</dbReference>
<evidence type="ECO:0000256" key="4">
    <source>
        <dbReference type="ARBA" id="ARBA00022723"/>
    </source>
</evidence>
<keyword evidence="5 9" id="KW-0560">Oxidoreductase</keyword>
<dbReference type="Gene3D" id="1.20.1260.10">
    <property type="match status" value="1"/>
</dbReference>
<evidence type="ECO:0000256" key="6">
    <source>
        <dbReference type="ARBA" id="ARBA00023004"/>
    </source>
</evidence>
<dbReference type="GO" id="GO:0004497">
    <property type="term" value="F:monooxygenase activity"/>
    <property type="evidence" value="ECO:0007669"/>
    <property type="project" value="UniProtKB-KW"/>
</dbReference>
<feature type="binding site" evidence="9">
    <location>
        <position position="72"/>
    </location>
    <ligand>
        <name>Fe cation</name>
        <dbReference type="ChEBI" id="CHEBI:24875"/>
        <label>1</label>
    </ligand>
</feature>
<reference evidence="10 11" key="1">
    <citation type="submission" date="2020-11" db="EMBL/GenBank/DDBJ databases">
        <title>Algicoccus daihaiensis sp.nov., isolated from Daihai Lake in Inner Mongolia.</title>
        <authorList>
            <person name="Kai J."/>
        </authorList>
    </citation>
    <scope>NUCLEOTIDE SEQUENCE [LARGE SCALE GENOMIC DNA]</scope>
    <source>
        <strain evidence="11">f23</strain>
    </source>
</reference>
<evidence type="ECO:0000313" key="11">
    <source>
        <dbReference type="Proteomes" id="UP000831607"/>
    </source>
</evidence>
<evidence type="ECO:0000313" key="10">
    <source>
        <dbReference type="EMBL" id="UOD50773.1"/>
    </source>
</evidence>
<sequence>MTTLKHRAMRRREGLFDQLIGEASVALQVLSGAAVASRPNPAGRRLPEEPESLNQAERRHAAGLMRINHVGEICAQALYRGQALAVERQQTKELLREAAREEVDHLVWCQDRLKELNSRVSLLNPIWYAGSFMLGLAASRAGERYNLGFMAETERQVEAHLDGHLKSLPEGDGRSRKIVTQMRDDEIKHRRTAQKHGGVELPFPVPSVMKFMSKVMTKSVYYV</sequence>
<comment type="subcellular location">
    <subcellularLocation>
        <location evidence="9">Cell membrane</location>
        <topology evidence="9">Peripheral membrane protein</topology>
    </subcellularLocation>
</comment>
<feature type="binding site" evidence="9">
    <location>
        <position position="189"/>
    </location>
    <ligand>
        <name>Fe cation</name>
        <dbReference type="ChEBI" id="CHEBI:24875"/>
        <label>2</label>
    </ligand>
</feature>
<evidence type="ECO:0000256" key="3">
    <source>
        <dbReference type="ARBA" id="ARBA00022688"/>
    </source>
</evidence>
<keyword evidence="8 9" id="KW-0472">Membrane</keyword>
<dbReference type="CDD" id="cd01042">
    <property type="entry name" value="DMQH"/>
    <property type="match status" value="1"/>
</dbReference>
<dbReference type="InterPro" id="IPR047809">
    <property type="entry name" value="COQ7_proteobact"/>
</dbReference>
<organism evidence="10 11">
    <name type="scientific">Orrella daihaiensis</name>
    <dbReference type="NCBI Taxonomy" id="2782176"/>
    <lineage>
        <taxon>Bacteria</taxon>
        <taxon>Pseudomonadati</taxon>
        <taxon>Pseudomonadota</taxon>
        <taxon>Betaproteobacteria</taxon>
        <taxon>Burkholderiales</taxon>
        <taxon>Alcaligenaceae</taxon>
        <taxon>Orrella</taxon>
    </lineage>
</organism>
<keyword evidence="3 9" id="KW-0831">Ubiquinone biosynthesis</keyword>
<feature type="binding site" evidence="9">
    <location>
        <position position="105"/>
    </location>
    <ligand>
        <name>Fe cation</name>
        <dbReference type="ChEBI" id="CHEBI:24875"/>
        <label>1</label>
    </ligand>
</feature>
<evidence type="ECO:0000256" key="2">
    <source>
        <dbReference type="ARBA" id="ARBA00022475"/>
    </source>
</evidence>
<feature type="binding site" evidence="9">
    <location>
        <position position="102"/>
    </location>
    <ligand>
        <name>Fe cation</name>
        <dbReference type="ChEBI" id="CHEBI:24875"/>
        <label>1</label>
    </ligand>
</feature>